<organism evidence="1 2">
    <name type="scientific">Metschnikowia bicuspidata var. bicuspidata NRRL YB-4993</name>
    <dbReference type="NCBI Taxonomy" id="869754"/>
    <lineage>
        <taxon>Eukaryota</taxon>
        <taxon>Fungi</taxon>
        <taxon>Dikarya</taxon>
        <taxon>Ascomycota</taxon>
        <taxon>Saccharomycotina</taxon>
        <taxon>Pichiomycetes</taxon>
        <taxon>Metschnikowiaceae</taxon>
        <taxon>Metschnikowia</taxon>
    </lineage>
</organism>
<dbReference type="GeneID" id="30029396"/>
<name>A0A1A0GSD0_9ASCO</name>
<sequence>MEMAPRSNPYRYISFGILQTSTESEALILMKASFGKACPGTQNFGFFHYPQR</sequence>
<reference evidence="1 2" key="1">
    <citation type="submission" date="2016-05" db="EMBL/GenBank/DDBJ databases">
        <title>Comparative genomics of biotechnologically important yeasts.</title>
        <authorList>
            <consortium name="DOE Joint Genome Institute"/>
            <person name="Riley R."/>
            <person name="Haridas S."/>
            <person name="Wolfe K.H."/>
            <person name="Lopes M.R."/>
            <person name="Hittinger C.T."/>
            <person name="Goker M."/>
            <person name="Salamov A."/>
            <person name="Wisecaver J."/>
            <person name="Long T.M."/>
            <person name="Aerts A.L."/>
            <person name="Barry K."/>
            <person name="Choi C."/>
            <person name="Clum A."/>
            <person name="Coughlan A.Y."/>
            <person name="Deshpande S."/>
            <person name="Douglass A.P."/>
            <person name="Hanson S.J."/>
            <person name="Klenk H.-P."/>
            <person name="LaButti K."/>
            <person name="Lapidus A."/>
            <person name="Lindquist E."/>
            <person name="Lipzen A."/>
            <person name="Meier-kolthoff J.P."/>
            <person name="Ohm R.A."/>
            <person name="Otillar R.P."/>
            <person name="Pangilinan J."/>
            <person name="Peng Y."/>
            <person name="Rokas A."/>
            <person name="Rosa C.A."/>
            <person name="Scheuner C."/>
            <person name="Sibirny A.A."/>
            <person name="Slot J.C."/>
            <person name="Stielow J.B."/>
            <person name="Sun H."/>
            <person name="Kurtzman C.P."/>
            <person name="Blackwell M."/>
            <person name="Grigoriev I.V."/>
            <person name="Jeffries T.W."/>
        </authorList>
    </citation>
    <scope>NUCLEOTIDE SEQUENCE [LARGE SCALE GENOMIC DNA]</scope>
    <source>
        <strain evidence="1 2">NRRL YB-4993</strain>
    </source>
</reference>
<keyword evidence="2" id="KW-1185">Reference proteome</keyword>
<gene>
    <name evidence="1" type="ORF">METBIDRAFT_33904</name>
</gene>
<dbReference type="AlphaFoldDB" id="A0A1A0GSD0"/>
<comment type="caution">
    <text evidence="1">The sequence shown here is derived from an EMBL/GenBank/DDBJ whole genome shotgun (WGS) entry which is preliminary data.</text>
</comment>
<dbReference type="Proteomes" id="UP000092555">
    <property type="component" value="Unassembled WGS sequence"/>
</dbReference>
<evidence type="ECO:0000313" key="2">
    <source>
        <dbReference type="Proteomes" id="UP000092555"/>
    </source>
</evidence>
<protein>
    <submittedName>
        <fullName evidence="1">Uncharacterized protein</fullName>
    </submittedName>
</protein>
<dbReference type="EMBL" id="LXTC01000028">
    <property type="protein sequence ID" value="OBA14627.1"/>
    <property type="molecule type" value="Genomic_DNA"/>
</dbReference>
<proteinExistence type="predicted"/>
<dbReference type="RefSeq" id="XP_018709222.1">
    <property type="nucleotide sequence ID" value="XM_018856420.1"/>
</dbReference>
<accession>A0A1A0GSD0</accession>
<evidence type="ECO:0000313" key="1">
    <source>
        <dbReference type="EMBL" id="OBA14627.1"/>
    </source>
</evidence>